<dbReference type="GO" id="GO:0046872">
    <property type="term" value="F:metal ion binding"/>
    <property type="evidence" value="ECO:0007669"/>
    <property type="project" value="UniProtKB-KW"/>
</dbReference>
<name>A0A1Y1RWU9_9SPIO</name>
<dbReference type="InterPro" id="IPR011017">
    <property type="entry name" value="TRASH_dom"/>
</dbReference>
<gene>
    <name evidence="15" type="ORF">B4O97_12225</name>
</gene>
<keyword evidence="12" id="KW-0418">Kinase</keyword>
<dbReference type="PRINTS" id="PR01736">
    <property type="entry name" value="PHPHTRNFRASE"/>
</dbReference>
<dbReference type="EMBL" id="MWQY01000012">
    <property type="protein sequence ID" value="ORC34703.1"/>
    <property type="molecule type" value="Genomic_DNA"/>
</dbReference>
<dbReference type="SMART" id="SM00746">
    <property type="entry name" value="TRASH"/>
    <property type="match status" value="1"/>
</dbReference>
<evidence type="ECO:0000313" key="15">
    <source>
        <dbReference type="EMBL" id="ORC34703.1"/>
    </source>
</evidence>
<dbReference type="InterPro" id="IPR050499">
    <property type="entry name" value="PEP-utilizing_PTS_enzyme"/>
</dbReference>
<dbReference type="STRING" id="1963862.B4O97_12225"/>
<dbReference type="SUPFAM" id="SSF47240">
    <property type="entry name" value="Ferritin-like"/>
    <property type="match status" value="1"/>
</dbReference>
<dbReference type="RefSeq" id="WP_083051181.1">
    <property type="nucleotide sequence ID" value="NZ_MWQY01000012.1"/>
</dbReference>
<evidence type="ECO:0000256" key="1">
    <source>
        <dbReference type="ARBA" id="ARBA00000683"/>
    </source>
</evidence>
<reference evidence="15 16" key="1">
    <citation type="submission" date="2017-03" db="EMBL/GenBank/DDBJ databases">
        <title>Draft Genome sequence of Marispirochaeta sp. strain JC444.</title>
        <authorList>
            <person name="Shivani Y."/>
            <person name="Subhash Y."/>
            <person name="Sasikala C."/>
            <person name="Ramana C."/>
        </authorList>
    </citation>
    <scope>NUCLEOTIDE SEQUENCE [LARGE SCALE GENOMIC DNA]</scope>
    <source>
        <strain evidence="15 16">JC444</strain>
    </source>
</reference>
<evidence type="ECO:0000256" key="2">
    <source>
        <dbReference type="ARBA" id="ARBA00001946"/>
    </source>
</evidence>
<dbReference type="InterPro" id="IPR000121">
    <property type="entry name" value="PEP_util_C"/>
</dbReference>
<dbReference type="Pfam" id="PF05524">
    <property type="entry name" value="PEP-utilisers_N"/>
    <property type="match status" value="1"/>
</dbReference>
<dbReference type="GO" id="GO:0005737">
    <property type="term" value="C:cytoplasm"/>
    <property type="evidence" value="ECO:0007669"/>
    <property type="project" value="UniProtKB-SubCell"/>
</dbReference>
<protein>
    <recommendedName>
        <fullName evidence="5">phosphoenolpyruvate--protein phosphotransferase</fullName>
        <ecNumber evidence="5">2.7.3.9</ecNumber>
    </recommendedName>
</protein>
<dbReference type="InterPro" id="IPR040442">
    <property type="entry name" value="Pyrv_kinase-like_dom_sf"/>
</dbReference>
<accession>A0A1Y1RWU9</accession>
<comment type="caution">
    <text evidence="15">The sequence shown here is derived from an EMBL/GenBank/DDBJ whole genome shotgun (WGS) entry which is preliminary data.</text>
</comment>
<keyword evidence="13" id="KW-0460">Magnesium</keyword>
<dbReference type="Gene3D" id="3.20.20.60">
    <property type="entry name" value="Phosphoenolpyruvate-binding domains"/>
    <property type="match status" value="1"/>
</dbReference>
<dbReference type="OrthoDB" id="9765468at2"/>
<dbReference type="Proteomes" id="UP000192343">
    <property type="component" value="Unassembled WGS sequence"/>
</dbReference>
<dbReference type="InterPro" id="IPR009078">
    <property type="entry name" value="Ferritin-like_SF"/>
</dbReference>
<dbReference type="Pfam" id="PF00391">
    <property type="entry name" value="PEP-utilizers"/>
    <property type="match status" value="1"/>
</dbReference>
<evidence type="ECO:0000313" key="16">
    <source>
        <dbReference type="Proteomes" id="UP000192343"/>
    </source>
</evidence>
<comment type="similarity">
    <text evidence="4">Belongs to the PEP-utilizing enzyme family.</text>
</comment>
<organism evidence="15 16">
    <name type="scientific">Marispirochaeta aestuarii</name>
    <dbReference type="NCBI Taxonomy" id="1963862"/>
    <lineage>
        <taxon>Bacteria</taxon>
        <taxon>Pseudomonadati</taxon>
        <taxon>Spirochaetota</taxon>
        <taxon>Spirochaetia</taxon>
        <taxon>Spirochaetales</taxon>
        <taxon>Spirochaetaceae</taxon>
        <taxon>Marispirochaeta</taxon>
    </lineage>
</organism>
<evidence type="ECO:0000256" key="5">
    <source>
        <dbReference type="ARBA" id="ARBA00012232"/>
    </source>
</evidence>
<dbReference type="NCBIfam" id="TIGR01417">
    <property type="entry name" value="PTS_I_fam"/>
    <property type="match status" value="1"/>
</dbReference>
<evidence type="ECO:0000256" key="10">
    <source>
        <dbReference type="ARBA" id="ARBA00022683"/>
    </source>
</evidence>
<dbReference type="GO" id="GO:0009401">
    <property type="term" value="P:phosphoenolpyruvate-dependent sugar phosphotransferase system"/>
    <property type="evidence" value="ECO:0007669"/>
    <property type="project" value="UniProtKB-KW"/>
</dbReference>
<dbReference type="GO" id="GO:0016301">
    <property type="term" value="F:kinase activity"/>
    <property type="evidence" value="ECO:0007669"/>
    <property type="project" value="UniProtKB-KW"/>
</dbReference>
<evidence type="ECO:0000256" key="8">
    <source>
        <dbReference type="ARBA" id="ARBA00022597"/>
    </source>
</evidence>
<evidence type="ECO:0000256" key="7">
    <source>
        <dbReference type="ARBA" id="ARBA00022490"/>
    </source>
</evidence>
<keyword evidence="6" id="KW-0813">Transport</keyword>
<comment type="cofactor">
    <cofactor evidence="2">
        <name>Mg(2+)</name>
        <dbReference type="ChEBI" id="CHEBI:18420"/>
    </cofactor>
</comment>
<dbReference type="InterPro" id="IPR008731">
    <property type="entry name" value="PTS_EIN"/>
</dbReference>
<dbReference type="Pfam" id="PF04945">
    <property type="entry name" value="YHS"/>
    <property type="match status" value="1"/>
</dbReference>
<comment type="catalytic activity">
    <reaction evidence="1">
        <text>L-histidyl-[protein] + phosphoenolpyruvate = N(pros)-phospho-L-histidyl-[protein] + pyruvate</text>
        <dbReference type="Rhea" id="RHEA:23880"/>
        <dbReference type="Rhea" id="RHEA-COMP:9745"/>
        <dbReference type="Rhea" id="RHEA-COMP:9746"/>
        <dbReference type="ChEBI" id="CHEBI:15361"/>
        <dbReference type="ChEBI" id="CHEBI:29979"/>
        <dbReference type="ChEBI" id="CHEBI:58702"/>
        <dbReference type="ChEBI" id="CHEBI:64837"/>
        <dbReference type="EC" id="2.7.3.9"/>
    </reaction>
</comment>
<dbReference type="PANTHER" id="PTHR46244:SF6">
    <property type="entry name" value="PHOSPHOENOLPYRUVATE-PROTEIN PHOSPHOTRANSFERASE"/>
    <property type="match status" value="1"/>
</dbReference>
<proteinExistence type="inferred from homology"/>
<keyword evidence="11" id="KW-0479">Metal-binding</keyword>
<dbReference type="InterPro" id="IPR036618">
    <property type="entry name" value="PtsI_HPr-bd_sf"/>
</dbReference>
<keyword evidence="8" id="KW-0762">Sugar transport</keyword>
<feature type="domain" description="TRASH" evidence="14">
    <location>
        <begin position="598"/>
        <end position="636"/>
    </location>
</feature>
<dbReference type="InterPro" id="IPR007029">
    <property type="entry name" value="YHS_dom"/>
</dbReference>
<evidence type="ECO:0000256" key="4">
    <source>
        <dbReference type="ARBA" id="ARBA00007837"/>
    </source>
</evidence>
<keyword evidence="15" id="KW-0670">Pyruvate</keyword>
<evidence type="ECO:0000256" key="11">
    <source>
        <dbReference type="ARBA" id="ARBA00022723"/>
    </source>
</evidence>
<dbReference type="Gene3D" id="3.50.30.10">
    <property type="entry name" value="Phosphohistidine domain"/>
    <property type="match status" value="1"/>
</dbReference>
<dbReference type="SUPFAM" id="SSF51621">
    <property type="entry name" value="Phosphoenolpyruvate/pyruvate domain"/>
    <property type="match status" value="1"/>
</dbReference>
<keyword evidence="16" id="KW-1185">Reference proteome</keyword>
<evidence type="ECO:0000256" key="6">
    <source>
        <dbReference type="ARBA" id="ARBA00022448"/>
    </source>
</evidence>
<keyword evidence="10" id="KW-0598">Phosphotransferase system</keyword>
<dbReference type="InterPro" id="IPR006318">
    <property type="entry name" value="PTS_EI-like"/>
</dbReference>
<evidence type="ECO:0000256" key="3">
    <source>
        <dbReference type="ARBA" id="ARBA00004496"/>
    </source>
</evidence>
<dbReference type="InterPro" id="IPR008279">
    <property type="entry name" value="PEP-util_enz_mobile_dom"/>
</dbReference>
<keyword evidence="9 15" id="KW-0808">Transferase</keyword>
<dbReference type="EC" id="2.7.3.9" evidence="5"/>
<dbReference type="Pfam" id="PF02896">
    <property type="entry name" value="PEP-utilizers_C"/>
    <property type="match status" value="1"/>
</dbReference>
<evidence type="ECO:0000256" key="9">
    <source>
        <dbReference type="ARBA" id="ARBA00022679"/>
    </source>
</evidence>
<evidence type="ECO:0000259" key="14">
    <source>
        <dbReference type="SMART" id="SM00746"/>
    </source>
</evidence>
<dbReference type="InterPro" id="IPR015813">
    <property type="entry name" value="Pyrv/PenolPyrv_kinase-like_dom"/>
</dbReference>
<dbReference type="Gene3D" id="1.10.274.10">
    <property type="entry name" value="PtsI, HPr-binding domain"/>
    <property type="match status" value="1"/>
</dbReference>
<dbReference type="SUPFAM" id="SSF52009">
    <property type="entry name" value="Phosphohistidine domain"/>
    <property type="match status" value="1"/>
</dbReference>
<dbReference type="PANTHER" id="PTHR46244">
    <property type="entry name" value="PHOSPHOENOLPYRUVATE-PROTEIN PHOSPHOTRANSFERASE"/>
    <property type="match status" value="1"/>
</dbReference>
<evidence type="ECO:0000256" key="12">
    <source>
        <dbReference type="ARBA" id="ARBA00022777"/>
    </source>
</evidence>
<evidence type="ECO:0000256" key="13">
    <source>
        <dbReference type="ARBA" id="ARBA00022842"/>
    </source>
</evidence>
<dbReference type="AlphaFoldDB" id="A0A1Y1RWU9"/>
<keyword evidence="7" id="KW-0963">Cytoplasm</keyword>
<dbReference type="SUPFAM" id="SSF47831">
    <property type="entry name" value="Enzyme I of the PEP:sugar phosphotransferase system HPr-binding (sub)domain"/>
    <property type="match status" value="1"/>
</dbReference>
<dbReference type="InterPro" id="IPR036637">
    <property type="entry name" value="Phosphohistidine_dom_sf"/>
</dbReference>
<dbReference type="GO" id="GO:0008965">
    <property type="term" value="F:phosphoenolpyruvate-protein phosphotransferase activity"/>
    <property type="evidence" value="ECO:0007669"/>
    <property type="project" value="UniProtKB-EC"/>
</dbReference>
<comment type="subcellular location">
    <subcellularLocation>
        <location evidence="3">Cytoplasm</location>
    </subcellularLocation>
</comment>
<sequence>MNDNLLKQPQRYVLAGTDIAGGPSVAGILVSGVSGPEGFSKEKKFTSTTSGAEEEKYSIETEIALLGDEVRSMAEILNREGFESESKILDTHVLMLEDEGIKSRLMHRIEEYGESAEEAVVCVFGEMKDRLLESDNALIRERSADVEDLMQRLKSRLSGIEQIRELPVPVRNASLVLVFPELFVSNVVEARNAGVAAIIVESGTGFSHAAIMAKAFGIPVLRVNGIEKLYEAMGAIVVVDVENGRLVIHADEDDISSAALASATATDEAYIDSPLNIWLNLVDTDSHPPESLHGDTIAGIGLFRSESLLTERLSGFPSEEEQYAVYLQLCRRWKRYPVTIRMFDIGGDKTVPYFSLGPQDNPFLGLRAHRLYRFHPELFMNQVRAILRAGIECSDLRILFPMIETVEELKYLQELLASAMEEMKQQGTAYRHDVKQGVLIEVPSAVWILKDLLERLDFISVGTNDLLQYHFAVDRGNINVSNYYQPEHPSALRMLKYIADAASESGKQITLCGEIAADPYLVPVLYGMGFRDLSVDFHAVNSVRLSVPEGSSDGLENIAARCVSASSIEEVHAILDESGGSDRLKPLDHSNRGTGFIDPVCGMVVHRQENLYSFTTDRETYFFCSPECLEQFSRKPERYIR</sequence>